<evidence type="ECO:0000256" key="1">
    <source>
        <dbReference type="ARBA" id="ARBA00004651"/>
    </source>
</evidence>
<keyword evidence="3 7" id="KW-0812">Transmembrane</keyword>
<dbReference type="Proteomes" id="UP000468388">
    <property type="component" value="Unassembled WGS sequence"/>
</dbReference>
<sequence>MDLIYLFKSLMRRKWFIIISTLMAVLAAFLLTLEQEKLYKSVAQIATGFTISDQVKLKDESFNIYEIDVKFNNVIEALKSPRVLGMTSYNLMLHDLENPDKAFRTLSVEEKKYDAYRQLDRAKAIAILTKKYNDEQLLSSYVPEERKILELLKIYRYDLETLRYVLYAGRVQRTDFIDIQYRSVNPELSAYIVNQVCTEYLRNYESSRNQLTVQNIETLKKLVDQKRDELDAKIANIKAMGTLDVSVESSSKLEQISNFENRLADEKSINNSAQLTLQQIIIRLADMSKTNSQTSSTTSAMNTELTSLRTQMNEAYSDYVNKGGNDAALYAKYQTLKNDYKTKLTAMASAAPSTTTGNTLADLQQKKSDLELQIKSSAQNIDAYEQKIRQLNSSMGAAASRGANNLALQKEVELAQQEYESIKSRYDAAVNNKIAPMDNFHQILFGQPAVEPEPSKRLIIIALAGMSMLVFCCIAIIFLEYVDLSIKTPTQFLKVLELKLLGVVNRINFKHAPLEKIFTDPNLKKHNTAVFRELLRKLRFEMEDSGKKIFLFTSTKPREGKSTIIKALAYSLSLSKKSVLIIDTQFPNNSLTRDFGAQPVLESFSSSVDDFNVDAVKQLVTESPLPGVFVIGCEGGEYTPSEILKPGNLLEYLKTIAHQYDYILMEGAALNDRSDSKELMKYAEIVIAVISARSSVKQTDKEAIIFLQSLQEKLGGAILNFVEPENIDI</sequence>
<dbReference type="RefSeq" id="WP_157303887.1">
    <property type="nucleotide sequence ID" value="NZ_BAAAZB010000016.1"/>
</dbReference>
<evidence type="ECO:0000259" key="8">
    <source>
        <dbReference type="Pfam" id="PF02706"/>
    </source>
</evidence>
<keyword evidence="2" id="KW-1003">Cell membrane</keyword>
<accession>A0A6N8JL06</accession>
<comment type="subcellular location">
    <subcellularLocation>
        <location evidence="1">Cell membrane</location>
        <topology evidence="1">Multi-pass membrane protein</topology>
    </subcellularLocation>
</comment>
<dbReference type="OrthoDB" id="972983at2"/>
<dbReference type="PANTHER" id="PTHR32309">
    <property type="entry name" value="TYROSINE-PROTEIN KINASE"/>
    <property type="match status" value="1"/>
</dbReference>
<feature type="coiled-coil region" evidence="6">
    <location>
        <begin position="360"/>
        <end position="432"/>
    </location>
</feature>
<dbReference type="PANTHER" id="PTHR32309:SF31">
    <property type="entry name" value="CAPSULAR EXOPOLYSACCHARIDE FAMILY"/>
    <property type="match status" value="1"/>
</dbReference>
<feature type="transmembrane region" description="Helical" evidence="7">
    <location>
        <begin position="458"/>
        <end position="479"/>
    </location>
</feature>
<dbReference type="Gene3D" id="3.40.50.300">
    <property type="entry name" value="P-loop containing nucleotide triphosphate hydrolases"/>
    <property type="match status" value="1"/>
</dbReference>
<protein>
    <recommendedName>
        <fullName evidence="8">Polysaccharide chain length determinant N-terminal domain-containing protein</fullName>
    </recommendedName>
</protein>
<evidence type="ECO:0000256" key="3">
    <source>
        <dbReference type="ARBA" id="ARBA00022692"/>
    </source>
</evidence>
<keyword evidence="10" id="KW-1185">Reference proteome</keyword>
<dbReference type="Pfam" id="PF02706">
    <property type="entry name" value="Wzz"/>
    <property type="match status" value="1"/>
</dbReference>
<gene>
    <name evidence="9" type="ORF">GO495_31225</name>
</gene>
<keyword evidence="6" id="KW-0175">Coiled coil</keyword>
<reference evidence="9 10" key="1">
    <citation type="submission" date="2019-12" db="EMBL/GenBank/DDBJ databases">
        <title>The draft genomic sequence of strain Chitinophaga oryziterrae JCM 16595.</title>
        <authorList>
            <person name="Zhang X."/>
        </authorList>
    </citation>
    <scope>NUCLEOTIDE SEQUENCE [LARGE SCALE GENOMIC DNA]</scope>
    <source>
        <strain evidence="9 10">JCM 16595</strain>
    </source>
</reference>
<keyword evidence="4 7" id="KW-1133">Transmembrane helix</keyword>
<dbReference type="InterPro" id="IPR027417">
    <property type="entry name" value="P-loop_NTPase"/>
</dbReference>
<evidence type="ECO:0000256" key="6">
    <source>
        <dbReference type="SAM" id="Coils"/>
    </source>
</evidence>
<evidence type="ECO:0000313" key="9">
    <source>
        <dbReference type="EMBL" id="MVT45101.1"/>
    </source>
</evidence>
<dbReference type="AlphaFoldDB" id="A0A6N8JL06"/>
<evidence type="ECO:0000256" key="5">
    <source>
        <dbReference type="ARBA" id="ARBA00023136"/>
    </source>
</evidence>
<name>A0A6N8JL06_9BACT</name>
<proteinExistence type="predicted"/>
<evidence type="ECO:0000256" key="4">
    <source>
        <dbReference type="ARBA" id="ARBA00022989"/>
    </source>
</evidence>
<comment type="caution">
    <text evidence="9">The sequence shown here is derived from an EMBL/GenBank/DDBJ whole genome shotgun (WGS) entry which is preliminary data.</text>
</comment>
<evidence type="ECO:0000256" key="7">
    <source>
        <dbReference type="SAM" id="Phobius"/>
    </source>
</evidence>
<dbReference type="GO" id="GO:0005886">
    <property type="term" value="C:plasma membrane"/>
    <property type="evidence" value="ECO:0007669"/>
    <property type="project" value="UniProtKB-SubCell"/>
</dbReference>
<feature type="domain" description="Polysaccharide chain length determinant N-terminal" evidence="8">
    <location>
        <begin position="1"/>
        <end position="90"/>
    </location>
</feature>
<evidence type="ECO:0000256" key="2">
    <source>
        <dbReference type="ARBA" id="ARBA00022475"/>
    </source>
</evidence>
<dbReference type="InterPro" id="IPR003856">
    <property type="entry name" value="LPS_length_determ_N"/>
</dbReference>
<dbReference type="InterPro" id="IPR050445">
    <property type="entry name" value="Bact_polysacc_biosynth/exp"/>
</dbReference>
<dbReference type="SUPFAM" id="SSF52540">
    <property type="entry name" value="P-loop containing nucleoside triphosphate hydrolases"/>
    <property type="match status" value="1"/>
</dbReference>
<feature type="transmembrane region" description="Helical" evidence="7">
    <location>
        <begin position="15"/>
        <end position="33"/>
    </location>
</feature>
<organism evidence="9 10">
    <name type="scientific">Chitinophaga oryziterrae</name>
    <dbReference type="NCBI Taxonomy" id="1031224"/>
    <lineage>
        <taxon>Bacteria</taxon>
        <taxon>Pseudomonadati</taxon>
        <taxon>Bacteroidota</taxon>
        <taxon>Chitinophagia</taxon>
        <taxon>Chitinophagales</taxon>
        <taxon>Chitinophagaceae</taxon>
        <taxon>Chitinophaga</taxon>
    </lineage>
</organism>
<evidence type="ECO:0000313" key="10">
    <source>
        <dbReference type="Proteomes" id="UP000468388"/>
    </source>
</evidence>
<keyword evidence="5 7" id="KW-0472">Membrane</keyword>
<dbReference type="EMBL" id="WRXO01000016">
    <property type="protein sequence ID" value="MVT45101.1"/>
    <property type="molecule type" value="Genomic_DNA"/>
</dbReference>